<comment type="caution">
    <text evidence="1">The sequence shown here is derived from an EMBL/GenBank/DDBJ whole genome shotgun (WGS) entry which is preliminary data.</text>
</comment>
<protein>
    <recommendedName>
        <fullName evidence="3">Aminotransferase-like plant mobile domain-containing protein</fullName>
    </recommendedName>
</protein>
<dbReference type="EMBL" id="JBBPBN010000005">
    <property type="protein sequence ID" value="KAK9038531.1"/>
    <property type="molecule type" value="Genomic_DNA"/>
</dbReference>
<organism evidence="1 2">
    <name type="scientific">Hibiscus sabdariffa</name>
    <name type="common">roselle</name>
    <dbReference type="NCBI Taxonomy" id="183260"/>
    <lineage>
        <taxon>Eukaryota</taxon>
        <taxon>Viridiplantae</taxon>
        <taxon>Streptophyta</taxon>
        <taxon>Embryophyta</taxon>
        <taxon>Tracheophyta</taxon>
        <taxon>Spermatophyta</taxon>
        <taxon>Magnoliopsida</taxon>
        <taxon>eudicotyledons</taxon>
        <taxon>Gunneridae</taxon>
        <taxon>Pentapetalae</taxon>
        <taxon>rosids</taxon>
        <taxon>malvids</taxon>
        <taxon>Malvales</taxon>
        <taxon>Malvaceae</taxon>
        <taxon>Malvoideae</taxon>
        <taxon>Hibiscus</taxon>
    </lineage>
</organism>
<reference evidence="1 2" key="1">
    <citation type="journal article" date="2024" name="G3 (Bethesda)">
        <title>Genome assembly of Hibiscus sabdariffa L. provides insights into metabolisms of medicinal natural products.</title>
        <authorList>
            <person name="Kim T."/>
        </authorList>
    </citation>
    <scope>NUCLEOTIDE SEQUENCE [LARGE SCALE GENOMIC DNA]</scope>
    <source>
        <strain evidence="1">TK-2024</strain>
        <tissue evidence="1">Old leaves</tissue>
    </source>
</reference>
<name>A0ABR2TM40_9ROSI</name>
<proteinExistence type="predicted"/>
<accession>A0ABR2TM40</accession>
<dbReference type="Proteomes" id="UP001396334">
    <property type="component" value="Unassembled WGS sequence"/>
</dbReference>
<evidence type="ECO:0000313" key="2">
    <source>
        <dbReference type="Proteomes" id="UP001396334"/>
    </source>
</evidence>
<sequence length="113" mass="13211">MQLFHSLGLSDALPSEDVSWKEWLVSFFCSLSIKDRDVVLLTYWAIWFTRNRVVHDGVIASVPDTYTFVEVFPQGMRLRQLPQKVRGVRTKCQRFNHDDLFNISPRCGTCFHC</sequence>
<evidence type="ECO:0000313" key="1">
    <source>
        <dbReference type="EMBL" id="KAK9038531.1"/>
    </source>
</evidence>
<gene>
    <name evidence="1" type="ORF">V6N11_023393</name>
</gene>
<evidence type="ECO:0008006" key="3">
    <source>
        <dbReference type="Google" id="ProtNLM"/>
    </source>
</evidence>
<keyword evidence="2" id="KW-1185">Reference proteome</keyword>